<keyword evidence="3" id="KW-0904">Protein phosphatase</keyword>
<proteinExistence type="predicted"/>
<dbReference type="Pfam" id="PF00481">
    <property type="entry name" value="PP2C"/>
    <property type="match status" value="1"/>
</dbReference>
<comment type="catalytic activity">
    <reaction evidence="4">
        <text>O-phospho-L-seryl-[protein] + H2O = L-seryl-[protein] + phosphate</text>
        <dbReference type="Rhea" id="RHEA:20629"/>
        <dbReference type="Rhea" id="RHEA-COMP:9863"/>
        <dbReference type="Rhea" id="RHEA-COMP:11604"/>
        <dbReference type="ChEBI" id="CHEBI:15377"/>
        <dbReference type="ChEBI" id="CHEBI:29999"/>
        <dbReference type="ChEBI" id="CHEBI:43474"/>
        <dbReference type="ChEBI" id="CHEBI:83421"/>
        <dbReference type="EC" id="3.1.3.16"/>
    </reaction>
</comment>
<protein>
    <recommendedName>
        <fullName evidence="1">protein-serine/threonine phosphatase</fullName>
        <ecNumber evidence="1">3.1.3.16</ecNumber>
    </recommendedName>
</protein>
<dbReference type="InterPro" id="IPR015655">
    <property type="entry name" value="PP2C"/>
</dbReference>
<dbReference type="AlphaFoldDB" id="A0A427ACJ0"/>
<reference evidence="7 8" key="1">
    <citation type="journal article" date="2014" name="Agronomy (Basel)">
        <title>A Draft Genome Sequence for Ensete ventricosum, the Drought-Tolerant Tree Against Hunger.</title>
        <authorList>
            <person name="Harrison J."/>
            <person name="Moore K.A."/>
            <person name="Paszkiewicz K."/>
            <person name="Jones T."/>
            <person name="Grant M."/>
            <person name="Ambacheew D."/>
            <person name="Muzemil S."/>
            <person name="Studholme D.J."/>
        </authorList>
    </citation>
    <scope>NUCLEOTIDE SEQUENCE [LARGE SCALE GENOMIC DNA]</scope>
</reference>
<dbReference type="Proteomes" id="UP000287651">
    <property type="component" value="Unassembled WGS sequence"/>
</dbReference>
<dbReference type="InterPro" id="IPR001932">
    <property type="entry name" value="PPM-type_phosphatase-like_dom"/>
</dbReference>
<gene>
    <name evidence="7" type="ORF">B296_00032869</name>
</gene>
<dbReference type="PROSITE" id="PS51746">
    <property type="entry name" value="PPM_2"/>
    <property type="match status" value="1"/>
</dbReference>
<evidence type="ECO:0000259" key="6">
    <source>
        <dbReference type="PROSITE" id="PS51746"/>
    </source>
</evidence>
<evidence type="ECO:0000256" key="1">
    <source>
        <dbReference type="ARBA" id="ARBA00013081"/>
    </source>
</evidence>
<comment type="catalytic activity">
    <reaction evidence="5">
        <text>O-phospho-L-threonyl-[protein] + H2O = L-threonyl-[protein] + phosphate</text>
        <dbReference type="Rhea" id="RHEA:47004"/>
        <dbReference type="Rhea" id="RHEA-COMP:11060"/>
        <dbReference type="Rhea" id="RHEA-COMP:11605"/>
        <dbReference type="ChEBI" id="CHEBI:15377"/>
        <dbReference type="ChEBI" id="CHEBI:30013"/>
        <dbReference type="ChEBI" id="CHEBI:43474"/>
        <dbReference type="ChEBI" id="CHEBI:61977"/>
        <dbReference type="EC" id="3.1.3.16"/>
    </reaction>
</comment>
<feature type="domain" description="PPM-type phosphatase" evidence="6">
    <location>
        <begin position="48"/>
        <end position="383"/>
    </location>
</feature>
<dbReference type="SUPFAM" id="SSF81606">
    <property type="entry name" value="PP2C-like"/>
    <property type="match status" value="1"/>
</dbReference>
<accession>A0A427ACJ0</accession>
<evidence type="ECO:0000313" key="8">
    <source>
        <dbReference type="Proteomes" id="UP000287651"/>
    </source>
</evidence>
<dbReference type="SMART" id="SM00332">
    <property type="entry name" value="PP2Cc"/>
    <property type="match status" value="1"/>
</dbReference>
<name>A0A427ACJ0_ENSVE</name>
<comment type="caution">
    <text evidence="7">The sequence shown here is derived from an EMBL/GenBank/DDBJ whole genome shotgun (WGS) entry which is preliminary data.</text>
</comment>
<dbReference type="PANTHER" id="PTHR13832">
    <property type="entry name" value="PROTEIN PHOSPHATASE 2C"/>
    <property type="match status" value="1"/>
</dbReference>
<dbReference type="Gene3D" id="3.60.40.10">
    <property type="entry name" value="PPM-type phosphatase domain"/>
    <property type="match status" value="1"/>
</dbReference>
<evidence type="ECO:0000313" key="7">
    <source>
        <dbReference type="EMBL" id="RRT73958.1"/>
    </source>
</evidence>
<evidence type="ECO:0000256" key="4">
    <source>
        <dbReference type="ARBA" id="ARBA00047761"/>
    </source>
</evidence>
<dbReference type="GO" id="GO:0004722">
    <property type="term" value="F:protein serine/threonine phosphatase activity"/>
    <property type="evidence" value="ECO:0007669"/>
    <property type="project" value="UniProtKB-EC"/>
</dbReference>
<evidence type="ECO:0000256" key="2">
    <source>
        <dbReference type="ARBA" id="ARBA00022801"/>
    </source>
</evidence>
<dbReference type="EC" id="3.1.3.16" evidence="1"/>
<organism evidence="7 8">
    <name type="scientific">Ensete ventricosum</name>
    <name type="common">Abyssinian banana</name>
    <name type="synonym">Musa ensete</name>
    <dbReference type="NCBI Taxonomy" id="4639"/>
    <lineage>
        <taxon>Eukaryota</taxon>
        <taxon>Viridiplantae</taxon>
        <taxon>Streptophyta</taxon>
        <taxon>Embryophyta</taxon>
        <taxon>Tracheophyta</taxon>
        <taxon>Spermatophyta</taxon>
        <taxon>Magnoliopsida</taxon>
        <taxon>Liliopsida</taxon>
        <taxon>Zingiberales</taxon>
        <taxon>Musaceae</taxon>
        <taxon>Ensete</taxon>
    </lineage>
</organism>
<sequence>MGILPNLDSPKTFHKVASLTSLSSLDVLSSSSKTNITSSIGSMSSHGFLNVMEVQMAGGAAGEDRVQAVCSEENGWLFCAIFDGFNGRDAADFLAGTLYENIVLYLNLSDSRIKDNDVKNLGSGVVHDQEDESLSDSFRCNIVNCLQQALAQAESDFLHMVEREMDDRPDLVSIGSCVLVVFLHGSYLYTLSLGDSRAILATSEQNNIDTKDLEAIQLMECHSVDNKMECIRLLSEHPDDPKTIVHGKVKGKLRLTRAFGVGYLKERKLNDALMGILQVPNLCSPPYISTEPSISVHKLSEGDRFVILASDGLFDFLSNKEVVKLVSSYIISSPTGDPAKFLVEQLLSKAAKMAGLSLADLLNIPAGMRRKYHDDVTVMVILLGSDSRTSTASTYL</sequence>
<dbReference type="InterPro" id="IPR036457">
    <property type="entry name" value="PPM-type-like_dom_sf"/>
</dbReference>
<evidence type="ECO:0000256" key="3">
    <source>
        <dbReference type="ARBA" id="ARBA00022912"/>
    </source>
</evidence>
<dbReference type="PANTHER" id="PTHR13832:SF550">
    <property type="entry name" value="PROTEIN PHOSPHATASE 2C 40-RELATED"/>
    <property type="match status" value="1"/>
</dbReference>
<keyword evidence="2" id="KW-0378">Hydrolase</keyword>
<dbReference type="EMBL" id="AMZH03002923">
    <property type="protein sequence ID" value="RRT73958.1"/>
    <property type="molecule type" value="Genomic_DNA"/>
</dbReference>
<dbReference type="CDD" id="cd00143">
    <property type="entry name" value="PP2Cc"/>
    <property type="match status" value="1"/>
</dbReference>
<evidence type="ECO:0000256" key="5">
    <source>
        <dbReference type="ARBA" id="ARBA00048336"/>
    </source>
</evidence>